<dbReference type="AlphaFoldDB" id="A0A4Y2URL9"/>
<feature type="non-terminal residue" evidence="2">
    <location>
        <position position="48"/>
    </location>
</feature>
<protein>
    <submittedName>
        <fullName evidence="2">Uncharacterized protein</fullName>
    </submittedName>
</protein>
<accession>A0A4Y2URL9</accession>
<comment type="caution">
    <text evidence="2">The sequence shown here is derived from an EMBL/GenBank/DDBJ whole genome shotgun (WGS) entry which is preliminary data.</text>
</comment>
<gene>
    <name evidence="2" type="ORF">AVEN_151461_1</name>
</gene>
<dbReference type="EMBL" id="BGPR01038845">
    <property type="protein sequence ID" value="GBO14724.1"/>
    <property type="molecule type" value="Genomic_DNA"/>
</dbReference>
<organism evidence="2 3">
    <name type="scientific">Araneus ventricosus</name>
    <name type="common">Orbweaver spider</name>
    <name type="synonym">Epeira ventricosa</name>
    <dbReference type="NCBI Taxonomy" id="182803"/>
    <lineage>
        <taxon>Eukaryota</taxon>
        <taxon>Metazoa</taxon>
        <taxon>Ecdysozoa</taxon>
        <taxon>Arthropoda</taxon>
        <taxon>Chelicerata</taxon>
        <taxon>Arachnida</taxon>
        <taxon>Araneae</taxon>
        <taxon>Araneomorphae</taxon>
        <taxon>Entelegynae</taxon>
        <taxon>Araneoidea</taxon>
        <taxon>Araneidae</taxon>
        <taxon>Araneus</taxon>
    </lineage>
</organism>
<name>A0A4Y2URL9_ARAVE</name>
<evidence type="ECO:0000313" key="3">
    <source>
        <dbReference type="Proteomes" id="UP000499080"/>
    </source>
</evidence>
<sequence>MLNSLHYAASKRKTRQFPTSKPSSWCQQIRFIPNSSRSWFGTLLTLNR</sequence>
<evidence type="ECO:0000313" key="2">
    <source>
        <dbReference type="EMBL" id="GBO14724.1"/>
    </source>
</evidence>
<feature type="region of interest" description="Disordered" evidence="1">
    <location>
        <begin position="1"/>
        <end position="21"/>
    </location>
</feature>
<dbReference type="Proteomes" id="UP000499080">
    <property type="component" value="Unassembled WGS sequence"/>
</dbReference>
<keyword evidence="3" id="KW-1185">Reference proteome</keyword>
<proteinExistence type="predicted"/>
<evidence type="ECO:0000256" key="1">
    <source>
        <dbReference type="SAM" id="MobiDB-lite"/>
    </source>
</evidence>
<reference evidence="2 3" key="1">
    <citation type="journal article" date="2019" name="Sci. Rep.">
        <title>Orb-weaving spider Araneus ventricosus genome elucidates the spidroin gene catalogue.</title>
        <authorList>
            <person name="Kono N."/>
            <person name="Nakamura H."/>
            <person name="Ohtoshi R."/>
            <person name="Moran D.A.P."/>
            <person name="Shinohara A."/>
            <person name="Yoshida Y."/>
            <person name="Fujiwara M."/>
            <person name="Mori M."/>
            <person name="Tomita M."/>
            <person name="Arakawa K."/>
        </authorList>
    </citation>
    <scope>NUCLEOTIDE SEQUENCE [LARGE SCALE GENOMIC DNA]</scope>
</reference>